<gene>
    <name evidence="2" type="ORF">KHA91_01150</name>
</gene>
<dbReference type="EMBL" id="JAGYPN010000001">
    <property type="protein sequence ID" value="MBS4221362.1"/>
    <property type="molecule type" value="Genomic_DNA"/>
</dbReference>
<protein>
    <submittedName>
        <fullName evidence="2">GNAT family N-acetyltransferase</fullName>
    </submittedName>
</protein>
<keyword evidence="3" id="KW-1185">Reference proteome</keyword>
<dbReference type="Proteomes" id="UP000676456">
    <property type="component" value="Unassembled WGS sequence"/>
</dbReference>
<dbReference type="CDD" id="cd04301">
    <property type="entry name" value="NAT_SF"/>
    <property type="match status" value="1"/>
</dbReference>
<reference evidence="2 3" key="1">
    <citation type="submission" date="2021-05" db="EMBL/GenBank/DDBJ databases">
        <title>Novel Bacillus species.</title>
        <authorList>
            <person name="Liu G."/>
        </authorList>
    </citation>
    <scope>NUCLEOTIDE SEQUENCE [LARGE SCALE GENOMIC DNA]</scope>
    <source>
        <strain evidence="2 3">FJAT-49682</strain>
    </source>
</reference>
<dbReference type="PANTHER" id="PTHR13355">
    <property type="entry name" value="GLUCOSAMINE 6-PHOSPHATE N-ACETYLTRANSFERASE"/>
    <property type="match status" value="1"/>
</dbReference>
<name>A0A942UKG1_9BACI</name>
<dbReference type="InterPro" id="IPR000182">
    <property type="entry name" value="GNAT_dom"/>
</dbReference>
<evidence type="ECO:0000313" key="2">
    <source>
        <dbReference type="EMBL" id="MBS4221362.1"/>
    </source>
</evidence>
<sequence length="141" mass="16166">MKVVKVETNEQLQDAFTIRKKVFVEEQHVPYELEIDEFEDDAAHFVIYDEDQPIGAGRFRFIDGNGKVERICILPAFRGTGAGKRMMNAIEDYAHASEINVLKLNAQTSAIPFYERLGYHIVSDEFMDAGIPHKTMKKELE</sequence>
<dbReference type="GO" id="GO:0004343">
    <property type="term" value="F:glucosamine 6-phosphate N-acetyltransferase activity"/>
    <property type="evidence" value="ECO:0007669"/>
    <property type="project" value="TreeGrafter"/>
</dbReference>
<accession>A0A942UKG1</accession>
<dbReference type="RefSeq" id="WP_213096392.1">
    <property type="nucleotide sequence ID" value="NZ_JAGYPH010000001.1"/>
</dbReference>
<dbReference type="InterPro" id="IPR016181">
    <property type="entry name" value="Acyl_CoA_acyltransferase"/>
</dbReference>
<dbReference type="Pfam" id="PF13673">
    <property type="entry name" value="Acetyltransf_10"/>
    <property type="match status" value="1"/>
</dbReference>
<organism evidence="2 3">
    <name type="scientific">Lederbergia citrea</name>
    <dbReference type="NCBI Taxonomy" id="2833581"/>
    <lineage>
        <taxon>Bacteria</taxon>
        <taxon>Bacillati</taxon>
        <taxon>Bacillota</taxon>
        <taxon>Bacilli</taxon>
        <taxon>Bacillales</taxon>
        <taxon>Bacillaceae</taxon>
        <taxon>Lederbergia</taxon>
    </lineage>
</organism>
<dbReference type="SUPFAM" id="SSF55729">
    <property type="entry name" value="Acyl-CoA N-acyltransferases (Nat)"/>
    <property type="match status" value="1"/>
</dbReference>
<dbReference type="PROSITE" id="PS51186">
    <property type="entry name" value="GNAT"/>
    <property type="match status" value="1"/>
</dbReference>
<dbReference type="Gene3D" id="3.40.630.30">
    <property type="match status" value="1"/>
</dbReference>
<dbReference type="AlphaFoldDB" id="A0A942UKG1"/>
<evidence type="ECO:0000259" key="1">
    <source>
        <dbReference type="PROSITE" id="PS51186"/>
    </source>
</evidence>
<proteinExistence type="predicted"/>
<evidence type="ECO:0000313" key="3">
    <source>
        <dbReference type="Proteomes" id="UP000676456"/>
    </source>
</evidence>
<dbReference type="InterPro" id="IPR039143">
    <property type="entry name" value="GNPNAT1-like"/>
</dbReference>
<feature type="domain" description="N-acetyltransferase" evidence="1">
    <location>
        <begin position="1"/>
        <end position="141"/>
    </location>
</feature>
<comment type="caution">
    <text evidence="2">The sequence shown here is derived from an EMBL/GenBank/DDBJ whole genome shotgun (WGS) entry which is preliminary data.</text>
</comment>
<dbReference type="PANTHER" id="PTHR13355:SF11">
    <property type="entry name" value="GLUCOSAMINE 6-PHOSPHATE N-ACETYLTRANSFERASE"/>
    <property type="match status" value="1"/>
</dbReference>